<keyword evidence="2" id="KW-0143">Chaperone</keyword>
<evidence type="ECO:0000256" key="1">
    <source>
        <dbReference type="ARBA" id="ARBA00006975"/>
    </source>
</evidence>
<dbReference type="InterPro" id="IPR011032">
    <property type="entry name" value="GroES-like_sf"/>
</dbReference>
<name>A0A0S8JIX1_UNCT6</name>
<organism evidence="3 4">
    <name type="scientific">candidate division TA06 bacterium SM1_40</name>
    <dbReference type="NCBI Taxonomy" id="1703773"/>
    <lineage>
        <taxon>Bacteria</taxon>
        <taxon>Bacteria division TA06</taxon>
    </lineage>
</organism>
<evidence type="ECO:0008006" key="5">
    <source>
        <dbReference type="Google" id="ProtNLM"/>
    </source>
</evidence>
<evidence type="ECO:0000313" key="3">
    <source>
        <dbReference type="EMBL" id="KPL09546.1"/>
    </source>
</evidence>
<comment type="caution">
    <text evidence="3">The sequence shown here is derived from an EMBL/GenBank/DDBJ whole genome shotgun (WGS) entry which is preliminary data.</text>
</comment>
<dbReference type="AlphaFoldDB" id="A0A0S8JIX1"/>
<sequence length="140" mass="15097">MTVAVRPAAAGLRSESAFYKPILEDGAKGLESFDVEDFRPLPGTILVVLPPRIEVTKGGVVLPDIIHEARSFARVAAVPDDQDCPVEIGDWVIFRSEADYPIPLSGREDLALLNYSEGAESDLLGFVRANLTMEGEGVTV</sequence>
<dbReference type="InterPro" id="IPR020818">
    <property type="entry name" value="Chaperonin_GroES"/>
</dbReference>
<dbReference type="GO" id="GO:0005524">
    <property type="term" value="F:ATP binding"/>
    <property type="evidence" value="ECO:0007669"/>
    <property type="project" value="InterPro"/>
</dbReference>
<evidence type="ECO:0000313" key="4">
    <source>
        <dbReference type="Proteomes" id="UP000051035"/>
    </source>
</evidence>
<dbReference type="Pfam" id="PF00166">
    <property type="entry name" value="Cpn10"/>
    <property type="match status" value="1"/>
</dbReference>
<dbReference type="EMBL" id="LJVA01000065">
    <property type="protein sequence ID" value="KPL09546.1"/>
    <property type="molecule type" value="Genomic_DNA"/>
</dbReference>
<accession>A0A0S8JIX1</accession>
<dbReference type="Gene3D" id="2.30.33.40">
    <property type="entry name" value="GroES chaperonin"/>
    <property type="match status" value="1"/>
</dbReference>
<gene>
    <name evidence="3" type="ORF">AMJ71_06145</name>
</gene>
<dbReference type="InterPro" id="IPR037124">
    <property type="entry name" value="Chaperonin_GroES_sf"/>
</dbReference>
<proteinExistence type="inferred from homology"/>
<dbReference type="SUPFAM" id="SSF50129">
    <property type="entry name" value="GroES-like"/>
    <property type="match status" value="1"/>
</dbReference>
<evidence type="ECO:0000256" key="2">
    <source>
        <dbReference type="ARBA" id="ARBA00023186"/>
    </source>
</evidence>
<dbReference type="CDD" id="cd00320">
    <property type="entry name" value="cpn10"/>
    <property type="match status" value="1"/>
</dbReference>
<dbReference type="Proteomes" id="UP000051035">
    <property type="component" value="Unassembled WGS sequence"/>
</dbReference>
<protein>
    <recommendedName>
        <fullName evidence="5">10 kDa chaperonin</fullName>
    </recommendedName>
</protein>
<reference evidence="3 4" key="1">
    <citation type="journal article" date="2015" name="Microbiome">
        <title>Genomic resolution of linkages in carbon, nitrogen, and sulfur cycling among widespread estuary sediment bacteria.</title>
        <authorList>
            <person name="Baker B.J."/>
            <person name="Lazar C.S."/>
            <person name="Teske A.P."/>
            <person name="Dick G.J."/>
        </authorList>
    </citation>
    <scope>NUCLEOTIDE SEQUENCE [LARGE SCALE GENOMIC DNA]</scope>
    <source>
        <strain evidence="3">SM1_40</strain>
    </source>
</reference>
<dbReference type="SMART" id="SM00883">
    <property type="entry name" value="Cpn10"/>
    <property type="match status" value="1"/>
</dbReference>
<comment type="similarity">
    <text evidence="1">Belongs to the GroES chaperonin family.</text>
</comment>
<dbReference type="GO" id="GO:0044183">
    <property type="term" value="F:protein folding chaperone"/>
    <property type="evidence" value="ECO:0007669"/>
    <property type="project" value="InterPro"/>
</dbReference>